<protein>
    <submittedName>
        <fullName evidence="1">Uncharacterized protein</fullName>
    </submittedName>
</protein>
<evidence type="ECO:0000313" key="1">
    <source>
        <dbReference type="EMBL" id="GAA5439265.1"/>
    </source>
</evidence>
<dbReference type="RefSeq" id="WP_345442292.1">
    <property type="nucleotide sequence ID" value="NZ_BAABQU010000007.1"/>
</dbReference>
<evidence type="ECO:0000313" key="2">
    <source>
        <dbReference type="Proteomes" id="UP001423409"/>
    </source>
</evidence>
<gene>
    <name evidence="1" type="ORF">Dcae01_00764</name>
</gene>
<dbReference type="Proteomes" id="UP001423409">
    <property type="component" value="Unassembled WGS sequence"/>
</dbReference>
<keyword evidence="2" id="KW-1185">Reference proteome</keyword>
<accession>A0ABP9UCA9</accession>
<sequence length="500" mass="53555">MLRRPEPGAPFDKRLTADALSALLSAGPRPFDAARDVDLFDSIEEYLRAVLLSPAALSPYAYAAAQYATNQPATGWTLQGTPLEGPRSLLSAFPIPTPGAYRYGAALDGLPANGAEHTLPVDLPGAAFVARVSAAFRLGGATFGTTGSNGSGSYSRAECADTRYDVALIGPDGATVAELLDVAPRDARVTGTRQEEVFLGGPFPTYAKFPAASLVDLPVGRVLNAGTYGVRFRLRTVRARISTGNGVTADVNSYPATATADMVQVAPLTPSPAWPDGQRSAGAVLFDLDLTVPSAMTTTATEARFTGAQLIRTSTPLGPSGSLASRWVCEFTLDDTPDVRAWGGQVSFIPTAYPDARLHDELPRLLAQTGGSYGGDNATLVYGDSLGRVDNMLTLVHPPRRDDNLWSFGVRGGERCRLEMTRRDARVQFGTGGTTAGFTLGYRLYNEAGELLHALEQQFPGWFEPAVASWRFAVLTHPGRRWLLGKPAPLTVHRWQEWRE</sequence>
<proteinExistence type="predicted"/>
<organism evidence="1 2">
    <name type="scientific">Deinococcus caeni</name>
    <dbReference type="NCBI Taxonomy" id="569127"/>
    <lineage>
        <taxon>Bacteria</taxon>
        <taxon>Thermotogati</taxon>
        <taxon>Deinococcota</taxon>
        <taxon>Deinococci</taxon>
        <taxon>Deinococcales</taxon>
        <taxon>Deinococcaceae</taxon>
        <taxon>Deinococcus</taxon>
    </lineage>
</organism>
<name>A0ABP9UCA9_9DEIO</name>
<dbReference type="EMBL" id="BAABQU010000007">
    <property type="protein sequence ID" value="GAA5439265.1"/>
    <property type="molecule type" value="Genomic_DNA"/>
</dbReference>
<reference evidence="1 2" key="1">
    <citation type="submission" date="2024-02" db="EMBL/GenBank/DDBJ databases">
        <title>Deinococcus caeni NBRC 101312.</title>
        <authorList>
            <person name="Ichikawa N."/>
            <person name="Katano-Makiyama Y."/>
            <person name="Hidaka K."/>
        </authorList>
    </citation>
    <scope>NUCLEOTIDE SEQUENCE [LARGE SCALE GENOMIC DNA]</scope>
    <source>
        <strain evidence="1 2">NBRC 101312</strain>
    </source>
</reference>
<comment type="caution">
    <text evidence="1">The sequence shown here is derived from an EMBL/GenBank/DDBJ whole genome shotgun (WGS) entry which is preliminary data.</text>
</comment>